<dbReference type="PANTHER" id="PTHR15549">
    <property type="entry name" value="PAIRED IMMUNOGLOBULIN-LIKE TYPE 2 RECEPTOR"/>
    <property type="match status" value="1"/>
</dbReference>
<reference evidence="6" key="1">
    <citation type="journal article" date="2020" name="Stud. Mycol.">
        <title>101 Dothideomycetes genomes: a test case for predicting lifestyles and emergence of pathogens.</title>
        <authorList>
            <person name="Haridas S."/>
            <person name="Albert R."/>
            <person name="Binder M."/>
            <person name="Bloem J."/>
            <person name="Labutti K."/>
            <person name="Salamov A."/>
            <person name="Andreopoulos B."/>
            <person name="Baker S."/>
            <person name="Barry K."/>
            <person name="Bills G."/>
            <person name="Bluhm B."/>
            <person name="Cannon C."/>
            <person name="Castanera R."/>
            <person name="Culley D."/>
            <person name="Daum C."/>
            <person name="Ezra D."/>
            <person name="Gonzalez J."/>
            <person name="Henrissat B."/>
            <person name="Kuo A."/>
            <person name="Liang C."/>
            <person name="Lipzen A."/>
            <person name="Lutzoni F."/>
            <person name="Magnuson J."/>
            <person name="Mondo S."/>
            <person name="Nolan M."/>
            <person name="Ohm R."/>
            <person name="Pangilinan J."/>
            <person name="Park H.-J."/>
            <person name="Ramirez L."/>
            <person name="Alfaro M."/>
            <person name="Sun H."/>
            <person name="Tritt A."/>
            <person name="Yoshinaga Y."/>
            <person name="Zwiers L.-H."/>
            <person name="Turgeon B."/>
            <person name="Goodwin S."/>
            <person name="Spatafora J."/>
            <person name="Crous P."/>
            <person name="Grigoriev I."/>
        </authorList>
    </citation>
    <scope>NUCLEOTIDE SEQUENCE</scope>
    <source>
        <strain evidence="6">CBS 115976</strain>
    </source>
</reference>
<organism evidence="6 7">
    <name type="scientific">Microthyrium microscopicum</name>
    <dbReference type="NCBI Taxonomy" id="703497"/>
    <lineage>
        <taxon>Eukaryota</taxon>
        <taxon>Fungi</taxon>
        <taxon>Dikarya</taxon>
        <taxon>Ascomycota</taxon>
        <taxon>Pezizomycotina</taxon>
        <taxon>Dothideomycetes</taxon>
        <taxon>Dothideomycetes incertae sedis</taxon>
        <taxon>Microthyriales</taxon>
        <taxon>Microthyriaceae</taxon>
        <taxon>Microthyrium</taxon>
    </lineage>
</organism>
<name>A0A6A6UMR4_9PEZI</name>
<feature type="transmembrane region" description="Helical" evidence="5">
    <location>
        <begin position="163"/>
        <end position="187"/>
    </location>
</feature>
<sequence length="466" mass="48614">MALIVALPMGACGDNQPPIALELPVFLETYVSPSAYGTQIPHGTNNVTIPLTNDGVKFLENQQATPRLNCNSALNGILLTFTNDGAPAPFSSLAVVPSSSTTSSAASSSFTTTAIGTSTSTSVSSITSGTSSTASTLFPAASGVNATISGSAPKQNKNLSSGAAAGIGIACLVAGLAIGALAIFLLCGRRKSKTRPGYAESNYPSTEKGAVANARELGPVGGVGIVERNLPDPIADSDISAQFSRLEGRIDGHVASYYAQSNPIDHEATAQSIYSLISATSPLSAAQIASSLEKPQGRLAFLRAAIAHILISRMDLESDHKSSLLPAGAAASLQGMPKRQQNDPVHNSILLKWRAMTSHLMGLPHNEAVASEEAINGAVMDCDRVIGQYASPASDQQARLHNLEEITRRASRVAGMLFSQPAIWRFDWQNAGPGLVVFPALVKVSDEHGNGLQQPHVFEPKKVVQI</sequence>
<accession>A0A6A6UMR4</accession>
<keyword evidence="7" id="KW-1185">Reference proteome</keyword>
<gene>
    <name evidence="6" type="ORF">BT63DRAFT_420955</name>
</gene>
<dbReference type="GO" id="GO:0016020">
    <property type="term" value="C:membrane"/>
    <property type="evidence" value="ECO:0007669"/>
    <property type="project" value="UniProtKB-SubCell"/>
</dbReference>
<keyword evidence="2 5" id="KW-0812">Transmembrane</keyword>
<evidence type="ECO:0000313" key="6">
    <source>
        <dbReference type="EMBL" id="KAF2672743.1"/>
    </source>
</evidence>
<dbReference type="OrthoDB" id="5421765at2759"/>
<dbReference type="Proteomes" id="UP000799302">
    <property type="component" value="Unassembled WGS sequence"/>
</dbReference>
<evidence type="ECO:0000256" key="1">
    <source>
        <dbReference type="ARBA" id="ARBA00004167"/>
    </source>
</evidence>
<evidence type="ECO:0000256" key="2">
    <source>
        <dbReference type="ARBA" id="ARBA00022692"/>
    </source>
</evidence>
<dbReference type="GO" id="GO:0071944">
    <property type="term" value="C:cell periphery"/>
    <property type="evidence" value="ECO:0007669"/>
    <property type="project" value="UniProtKB-ARBA"/>
</dbReference>
<dbReference type="InterPro" id="IPR051694">
    <property type="entry name" value="Immunoregulatory_rcpt-like"/>
</dbReference>
<evidence type="ECO:0000313" key="7">
    <source>
        <dbReference type="Proteomes" id="UP000799302"/>
    </source>
</evidence>
<evidence type="ECO:0000256" key="4">
    <source>
        <dbReference type="ARBA" id="ARBA00023136"/>
    </source>
</evidence>
<proteinExistence type="predicted"/>
<protein>
    <submittedName>
        <fullName evidence="6">Uncharacterized protein</fullName>
    </submittedName>
</protein>
<dbReference type="EMBL" id="MU004231">
    <property type="protein sequence ID" value="KAF2672743.1"/>
    <property type="molecule type" value="Genomic_DNA"/>
</dbReference>
<dbReference type="PANTHER" id="PTHR15549:SF26">
    <property type="entry name" value="AXIAL BUDDING PATTERN PROTEIN 2-RELATED"/>
    <property type="match status" value="1"/>
</dbReference>
<evidence type="ECO:0000256" key="5">
    <source>
        <dbReference type="SAM" id="Phobius"/>
    </source>
</evidence>
<evidence type="ECO:0000256" key="3">
    <source>
        <dbReference type="ARBA" id="ARBA00022989"/>
    </source>
</evidence>
<keyword evidence="4 5" id="KW-0472">Membrane</keyword>
<dbReference type="AlphaFoldDB" id="A0A6A6UMR4"/>
<keyword evidence="3 5" id="KW-1133">Transmembrane helix</keyword>
<comment type="subcellular location">
    <subcellularLocation>
        <location evidence="1">Membrane</location>
        <topology evidence="1">Single-pass membrane protein</topology>
    </subcellularLocation>
</comment>